<keyword evidence="3" id="KW-1185">Reference proteome</keyword>
<feature type="transmembrane region" description="Helical" evidence="1">
    <location>
        <begin position="6"/>
        <end position="27"/>
    </location>
</feature>
<gene>
    <name evidence="2" type="ORF">SAMN05443547_2350</name>
</gene>
<dbReference type="STRING" id="416016.SAMN05443547_2350"/>
<sequence length="60" mass="7284">MLNLIHYYYIAHPFNNYFYSLLIFKLLNTQKVIITKSKTLPYFFLPFFIIKGFTISFAHK</sequence>
<name>A0A1M7ZYN4_9FLAO</name>
<feature type="transmembrane region" description="Helical" evidence="1">
    <location>
        <begin position="39"/>
        <end position="58"/>
    </location>
</feature>
<keyword evidence="1" id="KW-0472">Membrane</keyword>
<protein>
    <submittedName>
        <fullName evidence="2">Uncharacterized protein</fullName>
    </submittedName>
</protein>
<organism evidence="2 3">
    <name type="scientific">Flavobacterium cucumis</name>
    <dbReference type="NCBI Taxonomy" id="416016"/>
    <lineage>
        <taxon>Bacteria</taxon>
        <taxon>Pseudomonadati</taxon>
        <taxon>Bacteroidota</taxon>
        <taxon>Flavobacteriia</taxon>
        <taxon>Flavobacteriales</taxon>
        <taxon>Flavobacteriaceae</taxon>
        <taxon>Flavobacterium</taxon>
    </lineage>
</organism>
<keyword evidence="1" id="KW-1133">Transmembrane helix</keyword>
<reference evidence="3" key="1">
    <citation type="submission" date="2016-12" db="EMBL/GenBank/DDBJ databases">
        <authorList>
            <person name="Varghese N."/>
            <person name="Submissions S."/>
        </authorList>
    </citation>
    <scope>NUCLEOTIDE SEQUENCE [LARGE SCALE GENOMIC DNA]</scope>
    <source>
        <strain evidence="3">DSM 18830</strain>
    </source>
</reference>
<keyword evidence="1" id="KW-0812">Transmembrane</keyword>
<dbReference type="AlphaFoldDB" id="A0A1M7ZYN4"/>
<proteinExistence type="predicted"/>
<dbReference type="Proteomes" id="UP000184611">
    <property type="component" value="Unassembled WGS sequence"/>
</dbReference>
<evidence type="ECO:0000313" key="3">
    <source>
        <dbReference type="Proteomes" id="UP000184611"/>
    </source>
</evidence>
<accession>A0A1M7ZYN4</accession>
<evidence type="ECO:0000313" key="2">
    <source>
        <dbReference type="EMBL" id="SHO73971.1"/>
    </source>
</evidence>
<dbReference type="EMBL" id="FRYK01000005">
    <property type="protein sequence ID" value="SHO73971.1"/>
    <property type="molecule type" value="Genomic_DNA"/>
</dbReference>
<evidence type="ECO:0000256" key="1">
    <source>
        <dbReference type="SAM" id="Phobius"/>
    </source>
</evidence>